<protein>
    <recommendedName>
        <fullName evidence="1">Oligogalacturonate lyase domain-containing protein</fullName>
    </recommendedName>
</protein>
<dbReference type="AlphaFoldDB" id="A0A5B8LTX1"/>
<dbReference type="InterPro" id="IPR015943">
    <property type="entry name" value="WD40/YVTN_repeat-like_dom_sf"/>
</dbReference>
<proteinExistence type="predicted"/>
<dbReference type="Gene3D" id="2.130.10.10">
    <property type="entry name" value="YVTN repeat-like/Quinoprotein amine dehydrogenase"/>
    <property type="match status" value="1"/>
</dbReference>
<gene>
    <name evidence="2" type="ORF">FPZ08_11145</name>
</gene>
<dbReference type="InterPro" id="IPR027946">
    <property type="entry name" value="Ogl_dom"/>
</dbReference>
<evidence type="ECO:0000259" key="1">
    <source>
        <dbReference type="Pfam" id="PF14583"/>
    </source>
</evidence>
<dbReference type="GO" id="GO:0047487">
    <property type="term" value="F:oligogalacturonide lyase activity"/>
    <property type="evidence" value="ECO:0007669"/>
    <property type="project" value="InterPro"/>
</dbReference>
<dbReference type="OrthoDB" id="8432779at2"/>
<evidence type="ECO:0000313" key="2">
    <source>
        <dbReference type="EMBL" id="QDZ11265.1"/>
    </source>
</evidence>
<reference evidence="2 3" key="1">
    <citation type="submission" date="2019-07" db="EMBL/GenBank/DDBJ databases">
        <title>Full genome sequence of Devosia sp. Gsoil 520.</title>
        <authorList>
            <person name="Im W.-T."/>
        </authorList>
    </citation>
    <scope>NUCLEOTIDE SEQUENCE [LARGE SCALE GENOMIC DNA]</scope>
    <source>
        <strain evidence="2 3">Gsoil 520</strain>
    </source>
</reference>
<accession>A0A5B8LTX1</accession>
<feature type="domain" description="Oligogalacturonate lyase" evidence="1">
    <location>
        <begin position="12"/>
        <end position="378"/>
    </location>
</feature>
<dbReference type="Proteomes" id="UP000315364">
    <property type="component" value="Chromosome"/>
</dbReference>
<dbReference type="KEGG" id="dea:FPZ08_11145"/>
<organism evidence="2 3">
    <name type="scientific">Devosia ginsengisoli</name>
    <dbReference type="NCBI Taxonomy" id="400770"/>
    <lineage>
        <taxon>Bacteria</taxon>
        <taxon>Pseudomonadati</taxon>
        <taxon>Pseudomonadota</taxon>
        <taxon>Alphaproteobacteria</taxon>
        <taxon>Hyphomicrobiales</taxon>
        <taxon>Devosiaceae</taxon>
        <taxon>Devosia</taxon>
    </lineage>
</organism>
<dbReference type="EMBL" id="CP042304">
    <property type="protein sequence ID" value="QDZ11265.1"/>
    <property type="molecule type" value="Genomic_DNA"/>
</dbReference>
<keyword evidence="3" id="KW-1185">Reference proteome</keyword>
<dbReference type="SUPFAM" id="SSF82171">
    <property type="entry name" value="DPP6 N-terminal domain-like"/>
    <property type="match status" value="1"/>
</dbReference>
<dbReference type="Pfam" id="PF14583">
    <property type="entry name" value="Pectate_lyase22"/>
    <property type="match status" value="1"/>
</dbReference>
<sequence length="395" mass="44743">MTTAEKVASHHDIDLQLLYFTSTSLSADGESLAAIGEQDGNPNLFRVDLATRAVTQLTHNTEGWLRSYVYFDGTPYRGFAKASVSFDAQRNRLYYLQGRQLRTVDFDGNERILAELPDDQVTAFTHVSADGKLICVPTTDEAAFTEDKAWSERHKGIDARVQRLGLNSYLRVFSTETGEQVLCEPVPSAWVTHVQFSPTDSNVILYNHEWPSDCGIRRVWLWDGKNHTQLRQEGEGRSRLDWTCHEMWERDGKAVIYHGLYTDGTAYVGRAPIDGGEPIEIRLPADWTRYGHFTVGPDETMLVTDGYYRGAADDEVKVSPWISRLDLDWRDGAIRWRVLGRSDSNWDSQDSHPHPITDAAGRFVYFTSNVEGRRAIYRLPTAPDEPVADVSLRPP</sequence>
<evidence type="ECO:0000313" key="3">
    <source>
        <dbReference type="Proteomes" id="UP000315364"/>
    </source>
</evidence>
<dbReference type="RefSeq" id="WP_146290088.1">
    <property type="nucleotide sequence ID" value="NZ_CP042304.1"/>
</dbReference>
<dbReference type="GO" id="GO:0045490">
    <property type="term" value="P:pectin catabolic process"/>
    <property type="evidence" value="ECO:0007669"/>
    <property type="project" value="InterPro"/>
</dbReference>
<name>A0A5B8LTX1_9HYPH</name>